<dbReference type="OrthoDB" id="9792021at2"/>
<dbReference type="eggNOG" id="COG2885">
    <property type="taxonomic scope" value="Bacteria"/>
</dbReference>
<dbReference type="CDD" id="cd07185">
    <property type="entry name" value="OmpA_C-like"/>
    <property type="match status" value="1"/>
</dbReference>
<feature type="compositionally biased region" description="Low complexity" evidence="2">
    <location>
        <begin position="240"/>
        <end position="249"/>
    </location>
</feature>
<feature type="compositionally biased region" description="Basic and acidic residues" evidence="2">
    <location>
        <begin position="61"/>
        <end position="83"/>
    </location>
</feature>
<feature type="compositionally biased region" description="Low complexity" evidence="2">
    <location>
        <begin position="148"/>
        <end position="164"/>
    </location>
</feature>
<dbReference type="InterPro" id="IPR050330">
    <property type="entry name" value="Bact_OuterMem_StrucFunc"/>
</dbReference>
<keyword evidence="7" id="KW-1185">Reference proteome</keyword>
<dbReference type="STRING" id="721133.SAMN05216176_101173"/>
<feature type="compositionally biased region" description="Basic and acidic residues" evidence="2">
    <location>
        <begin position="166"/>
        <end position="193"/>
    </location>
</feature>
<evidence type="ECO:0000256" key="3">
    <source>
        <dbReference type="SAM" id="SignalP"/>
    </source>
</evidence>
<dbReference type="AlphaFoldDB" id="K2PR35"/>
<organism evidence="6 7">
    <name type="scientific">Nitratireductor indicus C115</name>
    <dbReference type="NCBI Taxonomy" id="1231190"/>
    <lineage>
        <taxon>Bacteria</taxon>
        <taxon>Pseudomonadati</taxon>
        <taxon>Pseudomonadota</taxon>
        <taxon>Alphaproteobacteria</taxon>
        <taxon>Hyphomicrobiales</taxon>
        <taxon>Phyllobacteriaceae</taxon>
        <taxon>Nitratireductor</taxon>
    </lineage>
</organism>
<dbReference type="Proteomes" id="UP000007374">
    <property type="component" value="Unassembled WGS sequence"/>
</dbReference>
<dbReference type="GO" id="GO:0007165">
    <property type="term" value="P:signal transduction"/>
    <property type="evidence" value="ECO:0007669"/>
    <property type="project" value="InterPro"/>
</dbReference>
<feature type="compositionally biased region" description="Basic and acidic residues" evidence="2">
    <location>
        <begin position="92"/>
        <end position="122"/>
    </location>
</feature>
<evidence type="ECO:0000256" key="2">
    <source>
        <dbReference type="SAM" id="MobiDB-lite"/>
    </source>
</evidence>
<protein>
    <submittedName>
        <fullName evidence="6">OmpA/MotB protein</fullName>
    </submittedName>
</protein>
<dbReference type="GO" id="GO:0016020">
    <property type="term" value="C:membrane"/>
    <property type="evidence" value="ECO:0007669"/>
    <property type="project" value="UniProtKB-UniRule"/>
</dbReference>
<proteinExistence type="predicted"/>
<dbReference type="InterPro" id="IPR036737">
    <property type="entry name" value="OmpA-like_sf"/>
</dbReference>
<dbReference type="InterPro" id="IPR006665">
    <property type="entry name" value="OmpA-like"/>
</dbReference>
<dbReference type="InterPro" id="IPR000198">
    <property type="entry name" value="RhoGAP_dom"/>
</dbReference>
<evidence type="ECO:0000313" key="7">
    <source>
        <dbReference type="Proteomes" id="UP000007374"/>
    </source>
</evidence>
<reference evidence="6 7" key="1">
    <citation type="journal article" date="2012" name="J. Bacteriol.">
        <title>Genome Sequence of Nitratireductor indicus Type Strain C115.</title>
        <authorList>
            <person name="Lai Q."/>
            <person name="Li G."/>
            <person name="Yu Z."/>
            <person name="Shao Z."/>
        </authorList>
    </citation>
    <scope>NUCLEOTIDE SEQUENCE [LARGE SCALE GENOMIC DNA]</scope>
    <source>
        <strain evidence="6 7">C115</strain>
    </source>
</reference>
<evidence type="ECO:0000256" key="1">
    <source>
        <dbReference type="PROSITE-ProRule" id="PRU00473"/>
    </source>
</evidence>
<comment type="caution">
    <text evidence="6">The sequence shown here is derived from an EMBL/GenBank/DDBJ whole genome shotgun (WGS) entry which is preliminary data.</text>
</comment>
<dbReference type="PROSITE" id="PS50238">
    <property type="entry name" value="RHOGAP"/>
    <property type="match status" value="1"/>
</dbReference>
<dbReference type="RefSeq" id="WP_009449686.1">
    <property type="nucleotide sequence ID" value="NZ_AMSI01000003.1"/>
</dbReference>
<dbReference type="Gene3D" id="3.30.1330.60">
    <property type="entry name" value="OmpA-like domain"/>
    <property type="match status" value="1"/>
</dbReference>
<feature type="compositionally biased region" description="Polar residues" evidence="2">
    <location>
        <begin position="342"/>
        <end position="352"/>
    </location>
</feature>
<sequence>MNTRKRIMSKTALGLLLAAAPLAMSAAPSMAQKAGIILAQAEKPEGMSEEAWRALLKKRQDKGEQREEAPGRERGEKRGEPKAPETPPAPEAKPEAKKPASAEERPAKPKVKPEKPEVREETPPAAPAEPAKPATPEPAPKAEEKPAQPEGATPAQPAEPAPRAQQRRERPRSEESNRRPEASQPSENEKRSGAQEAPAPEAEQPARKEASPEPKQEPREATKPRVPRKPVPAEQPAKPETPAESSTPEAPTPAPPAPDAGNTPVPAPSPRSEGAPQEPKMEQPADAGQQVLPENAAPVLDSQKKGDGGENAEVPASNGTPEAAPSSAGKKAATPPPANDAEAQTETINVETLRNEIQGILKDQGQRIDMGRTREERRERRREMRQRPEGTEVVKQFNDNRTIIEINNQIFVESPDSDRLIRDRDEVYYEELPRGRVREVVTRPNGVKLITVRNRYGDVIRRVRVTPEGREQVLVFVPDERLDRGDRWRDPAEDLPPLRLTIPVSDYILEAERVEDPNIYYTFLEKPPVETVQRIYSLEEVKRSARVRDMVRRVDLDTIEFAFGSADIDESEIDELEAIATAIERMLKDNPAETFLIEGHTDAVGSDLSNLALSDRRAESVARALTDVFGIPPENLVTQGYGERYLKIDTQERERQNRRVALRRITPLVAPVASAN</sequence>
<accession>K2PR35</accession>
<dbReference type="PROSITE" id="PS51123">
    <property type="entry name" value="OMPA_2"/>
    <property type="match status" value="1"/>
</dbReference>
<dbReference type="PATRIC" id="fig|1231190.3.peg.1187"/>
<feature type="compositionally biased region" description="Basic and acidic residues" evidence="2">
    <location>
        <begin position="204"/>
        <end position="223"/>
    </location>
</feature>
<name>K2PR35_9HYPH</name>
<feature type="compositionally biased region" description="Low complexity" evidence="2">
    <location>
        <begin position="194"/>
        <end position="203"/>
    </location>
</feature>
<dbReference type="EMBL" id="AMSI01000003">
    <property type="protein sequence ID" value="EKF43492.1"/>
    <property type="molecule type" value="Genomic_DNA"/>
</dbReference>
<evidence type="ECO:0000259" key="4">
    <source>
        <dbReference type="PROSITE" id="PS50238"/>
    </source>
</evidence>
<dbReference type="PANTHER" id="PTHR30329:SF21">
    <property type="entry name" value="LIPOPROTEIN YIAD-RELATED"/>
    <property type="match status" value="1"/>
</dbReference>
<keyword evidence="3" id="KW-0732">Signal</keyword>
<dbReference type="SUPFAM" id="SSF103088">
    <property type="entry name" value="OmpA-like"/>
    <property type="match status" value="1"/>
</dbReference>
<evidence type="ECO:0000259" key="5">
    <source>
        <dbReference type="PROSITE" id="PS51123"/>
    </source>
</evidence>
<feature type="region of interest" description="Disordered" evidence="2">
    <location>
        <begin position="43"/>
        <end position="390"/>
    </location>
</feature>
<feature type="compositionally biased region" description="Basic and acidic residues" evidence="2">
    <location>
        <begin position="364"/>
        <end position="390"/>
    </location>
</feature>
<dbReference type="PANTHER" id="PTHR30329">
    <property type="entry name" value="STATOR ELEMENT OF FLAGELLAR MOTOR COMPLEX"/>
    <property type="match status" value="1"/>
</dbReference>
<feature type="chain" id="PRO_5003866508" evidence="3">
    <location>
        <begin position="27"/>
        <end position="676"/>
    </location>
</feature>
<dbReference type="Pfam" id="PF00691">
    <property type="entry name" value="OmpA"/>
    <property type="match status" value="1"/>
</dbReference>
<evidence type="ECO:0000313" key="6">
    <source>
        <dbReference type="EMBL" id="EKF43492.1"/>
    </source>
</evidence>
<keyword evidence="1" id="KW-0472">Membrane</keyword>
<feature type="domain" description="Rho-GAP" evidence="4">
    <location>
        <begin position="514"/>
        <end position="676"/>
    </location>
</feature>
<feature type="signal peptide" evidence="3">
    <location>
        <begin position="1"/>
        <end position="26"/>
    </location>
</feature>
<feature type="compositionally biased region" description="Basic and acidic residues" evidence="2">
    <location>
        <begin position="43"/>
        <end position="52"/>
    </location>
</feature>
<gene>
    <name evidence="6" type="ORF">NA8A_05653</name>
</gene>
<feature type="domain" description="OmpA-like" evidence="5">
    <location>
        <begin position="548"/>
        <end position="673"/>
    </location>
</feature>